<protein>
    <recommendedName>
        <fullName evidence="4">Chloroplast lumen common family protein</fullName>
    </recommendedName>
</protein>
<dbReference type="EMBL" id="JAGFBR010000005">
    <property type="protein sequence ID" value="KAH0466739.1"/>
    <property type="molecule type" value="Genomic_DNA"/>
</dbReference>
<dbReference type="PROSITE" id="PS50005">
    <property type="entry name" value="TPR"/>
    <property type="match status" value="1"/>
</dbReference>
<evidence type="ECO:0000313" key="3">
    <source>
        <dbReference type="Proteomes" id="UP000775213"/>
    </source>
</evidence>
<comment type="caution">
    <text evidence="2">The sequence shown here is derived from an EMBL/GenBank/DDBJ whole genome shotgun (WGS) entry which is preliminary data.</text>
</comment>
<dbReference type="Pfam" id="PF13181">
    <property type="entry name" value="TPR_8"/>
    <property type="match status" value="1"/>
</dbReference>
<dbReference type="Proteomes" id="UP000775213">
    <property type="component" value="Unassembled WGS sequence"/>
</dbReference>
<proteinExistence type="predicted"/>
<reference evidence="2 3" key="1">
    <citation type="journal article" date="2021" name="Hortic Res">
        <title>Chromosome-scale assembly of the Dendrobium chrysotoxum genome enhances the understanding of orchid evolution.</title>
        <authorList>
            <person name="Zhang Y."/>
            <person name="Zhang G.Q."/>
            <person name="Zhang D."/>
            <person name="Liu X.D."/>
            <person name="Xu X.Y."/>
            <person name="Sun W.H."/>
            <person name="Yu X."/>
            <person name="Zhu X."/>
            <person name="Wang Z.W."/>
            <person name="Zhao X."/>
            <person name="Zhong W.Y."/>
            <person name="Chen H."/>
            <person name="Yin W.L."/>
            <person name="Huang T."/>
            <person name="Niu S.C."/>
            <person name="Liu Z.J."/>
        </authorList>
    </citation>
    <scope>NUCLEOTIDE SEQUENCE [LARGE SCALE GENOMIC DNA]</scope>
    <source>
        <strain evidence="2">Lindl</strain>
    </source>
</reference>
<evidence type="ECO:0000256" key="1">
    <source>
        <dbReference type="PROSITE-ProRule" id="PRU00339"/>
    </source>
</evidence>
<evidence type="ECO:0008006" key="4">
    <source>
        <dbReference type="Google" id="ProtNLM"/>
    </source>
</evidence>
<feature type="repeat" description="TPR" evidence="1">
    <location>
        <begin position="241"/>
        <end position="274"/>
    </location>
</feature>
<dbReference type="InterPro" id="IPR011990">
    <property type="entry name" value="TPR-like_helical_dom_sf"/>
</dbReference>
<dbReference type="InterPro" id="IPR019734">
    <property type="entry name" value="TPR_rpt"/>
</dbReference>
<keyword evidence="1" id="KW-0802">TPR repeat</keyword>
<dbReference type="Pfam" id="PF13432">
    <property type="entry name" value="TPR_16"/>
    <property type="match status" value="1"/>
</dbReference>
<dbReference type="Gene3D" id="1.25.40.10">
    <property type="entry name" value="Tetratricopeptide repeat domain"/>
    <property type="match status" value="2"/>
</dbReference>
<accession>A0AAV7GYX6</accession>
<dbReference type="PANTHER" id="PTHR36350">
    <property type="entry name" value="TRANSMEMBRANE PROTEIN"/>
    <property type="match status" value="1"/>
</dbReference>
<gene>
    <name evidence="2" type="ORF">IEQ34_003977</name>
</gene>
<name>A0AAV7GYX6_DENCH</name>
<organism evidence="2 3">
    <name type="scientific">Dendrobium chrysotoxum</name>
    <name type="common">Orchid</name>
    <dbReference type="NCBI Taxonomy" id="161865"/>
    <lineage>
        <taxon>Eukaryota</taxon>
        <taxon>Viridiplantae</taxon>
        <taxon>Streptophyta</taxon>
        <taxon>Embryophyta</taxon>
        <taxon>Tracheophyta</taxon>
        <taxon>Spermatophyta</taxon>
        <taxon>Magnoliopsida</taxon>
        <taxon>Liliopsida</taxon>
        <taxon>Asparagales</taxon>
        <taxon>Orchidaceae</taxon>
        <taxon>Epidendroideae</taxon>
        <taxon>Malaxideae</taxon>
        <taxon>Dendrobiinae</taxon>
        <taxon>Dendrobium</taxon>
    </lineage>
</organism>
<sequence>MAALSIPVVHKPGLLCNKTKTPIRFHVLCPVSLPITSLPMISVSSFLNPRNLAVHRKQPTFLKAFRDGAAVFLLGSYLLFGRCSGRLSLALADPIKSNFSESLEDKIETQKKEERDDDDELYAKLLEKNPADVDNLKLCLYAKMKKGKRAEAIKYLERLIALEPDEVEWRLLHALSYELMGQIGKAKKLFKEILKERPLLLRALHGLALAMYKNKEGPAAFDLLNKAQDLAHRERRVSEERSIKILIAQMYVVKGDLEVALKQFEDLIKEDPRDFRPHLCQGIIYSLLERKTEANEQFEIYQSLIPDEFPQRGFIDDVILAAKTESQEQLRKEVQSEFN</sequence>
<dbReference type="SUPFAM" id="SSF48452">
    <property type="entry name" value="TPR-like"/>
    <property type="match status" value="1"/>
</dbReference>
<dbReference type="AlphaFoldDB" id="A0AAV7GYX6"/>
<evidence type="ECO:0000313" key="2">
    <source>
        <dbReference type="EMBL" id="KAH0466739.1"/>
    </source>
</evidence>
<dbReference type="PANTHER" id="PTHR36350:SF3">
    <property type="entry name" value="TRANSMEMBRANE PROTEIN"/>
    <property type="match status" value="1"/>
</dbReference>
<keyword evidence="3" id="KW-1185">Reference proteome</keyword>